<comment type="caution">
    <text evidence="1">The sequence shown here is derived from an EMBL/GenBank/DDBJ whole genome shotgun (WGS) entry which is preliminary data.</text>
</comment>
<proteinExistence type="predicted"/>
<keyword evidence="2" id="KW-1185">Reference proteome</keyword>
<dbReference type="Proteomes" id="UP001175271">
    <property type="component" value="Unassembled WGS sequence"/>
</dbReference>
<evidence type="ECO:0000313" key="1">
    <source>
        <dbReference type="EMBL" id="KAK0413287.1"/>
    </source>
</evidence>
<dbReference type="EMBL" id="JAUCMV010000003">
    <property type="protein sequence ID" value="KAK0413287.1"/>
    <property type="molecule type" value="Genomic_DNA"/>
</dbReference>
<evidence type="ECO:0000313" key="2">
    <source>
        <dbReference type="Proteomes" id="UP001175271"/>
    </source>
</evidence>
<dbReference type="AlphaFoldDB" id="A0AA39HWE6"/>
<sequence>MRKSELFVEFQSSPLTLVANYWIDWACSWKGLTYFSFLEELDEASIELCQKLVDTCKLKHFGVCYEGCGANELALIKSVLVQDQFNTLRLTFYDAAVLEELFQFCAENSARLKGKRIDLELPEVCDVSVSTLLEGKLELCSDEESDSIEKERFFFYRSLFLVSSRPYKFLNGDSLVHVFFECNGKEKEVGELDFFQKTEEFKFLFV</sequence>
<gene>
    <name evidence="1" type="ORF">QR680_006714</name>
</gene>
<reference evidence="1" key="1">
    <citation type="submission" date="2023-06" db="EMBL/GenBank/DDBJ databases">
        <title>Genomic analysis of the entomopathogenic nematode Steinernema hermaphroditum.</title>
        <authorList>
            <person name="Schwarz E.M."/>
            <person name="Heppert J.K."/>
            <person name="Baniya A."/>
            <person name="Schwartz H.T."/>
            <person name="Tan C.-H."/>
            <person name="Antoshechkin I."/>
            <person name="Sternberg P.W."/>
            <person name="Goodrich-Blair H."/>
            <person name="Dillman A.R."/>
        </authorList>
    </citation>
    <scope>NUCLEOTIDE SEQUENCE</scope>
    <source>
        <strain evidence="1">PS9179</strain>
        <tissue evidence="1">Whole animal</tissue>
    </source>
</reference>
<protein>
    <submittedName>
        <fullName evidence="1">Uncharacterized protein</fullName>
    </submittedName>
</protein>
<name>A0AA39HWE6_9BILA</name>
<organism evidence="1 2">
    <name type="scientific">Steinernema hermaphroditum</name>
    <dbReference type="NCBI Taxonomy" id="289476"/>
    <lineage>
        <taxon>Eukaryota</taxon>
        <taxon>Metazoa</taxon>
        <taxon>Ecdysozoa</taxon>
        <taxon>Nematoda</taxon>
        <taxon>Chromadorea</taxon>
        <taxon>Rhabditida</taxon>
        <taxon>Tylenchina</taxon>
        <taxon>Panagrolaimomorpha</taxon>
        <taxon>Strongyloidoidea</taxon>
        <taxon>Steinernematidae</taxon>
        <taxon>Steinernema</taxon>
    </lineage>
</organism>
<accession>A0AA39HWE6</accession>